<comment type="caution">
    <text evidence="1">The sequence shown here is derived from an EMBL/GenBank/DDBJ whole genome shotgun (WGS) entry which is preliminary data.</text>
</comment>
<dbReference type="Proteomes" id="UP000269352">
    <property type="component" value="Unassembled WGS sequence"/>
</dbReference>
<gene>
    <name evidence="1" type="ORF">NO1_2163</name>
</gene>
<sequence>MLRWRYFCLFFLLWAALFANPLDVRRYLKPLLEGQLGALLSKNVTIGELRGNLYNRVILNDIAVSEASGQNTILIGRAELTYSLKNILLQK</sequence>
<organism evidence="1 2">
    <name type="scientific">Termititenax aidoneus</name>
    <dbReference type="NCBI Taxonomy" id="2218524"/>
    <lineage>
        <taxon>Bacteria</taxon>
        <taxon>Bacillati</taxon>
        <taxon>Candidatus Margulisiibacteriota</taxon>
        <taxon>Candidatus Termititenacia</taxon>
        <taxon>Candidatus Termititenacales</taxon>
        <taxon>Candidatus Termititenacaceae</taxon>
        <taxon>Candidatus Termititenax</taxon>
    </lineage>
</organism>
<evidence type="ECO:0000313" key="2">
    <source>
        <dbReference type="Proteomes" id="UP000269352"/>
    </source>
</evidence>
<evidence type="ECO:0000313" key="1">
    <source>
        <dbReference type="EMBL" id="GBR75103.1"/>
    </source>
</evidence>
<feature type="non-terminal residue" evidence="1">
    <location>
        <position position="91"/>
    </location>
</feature>
<dbReference type="AlphaFoldDB" id="A0A388TDU1"/>
<reference evidence="1 2" key="1">
    <citation type="journal article" date="2019" name="ISME J.">
        <title>Genome analyses of uncultured TG2/ZB3 bacteria in 'Margulisbacteria' specifically attached to ectosymbiotic spirochetes of protists in the termite gut.</title>
        <authorList>
            <person name="Utami Y.D."/>
            <person name="Kuwahara H."/>
            <person name="Igai K."/>
            <person name="Murakami T."/>
            <person name="Sugaya K."/>
            <person name="Morikawa T."/>
            <person name="Nagura Y."/>
            <person name="Yuki M."/>
            <person name="Deevong P."/>
            <person name="Inoue T."/>
            <person name="Kihara K."/>
            <person name="Lo N."/>
            <person name="Yamada A."/>
            <person name="Ohkuma M."/>
            <person name="Hongoh Y."/>
        </authorList>
    </citation>
    <scope>NUCLEOTIDE SEQUENCE [LARGE SCALE GENOMIC DNA]</scope>
    <source>
        <strain evidence="1">NkOx7-01</strain>
    </source>
</reference>
<name>A0A388TDU1_TERA1</name>
<proteinExistence type="predicted"/>
<accession>A0A388TDU1</accession>
<keyword evidence="2" id="KW-1185">Reference proteome</keyword>
<dbReference type="EMBL" id="BGZN01000160">
    <property type="protein sequence ID" value="GBR75103.1"/>
    <property type="molecule type" value="Genomic_DNA"/>
</dbReference>
<protein>
    <submittedName>
        <fullName evidence="1">Uncharacterized protein</fullName>
    </submittedName>
</protein>